<evidence type="ECO:0000256" key="3">
    <source>
        <dbReference type="ARBA" id="ARBA00022692"/>
    </source>
</evidence>
<reference evidence="8 9" key="1">
    <citation type="submission" date="2024-11" db="EMBL/GenBank/DDBJ databases">
        <authorList>
            <person name="Heng Y.C."/>
            <person name="Lim A.C.H."/>
            <person name="Lee J.K.Y."/>
            <person name="Kittelmann S."/>
        </authorList>
    </citation>
    <scope>NUCLEOTIDE SEQUENCE [LARGE SCALE GENOMIC DNA]</scope>
    <source>
        <strain evidence="8 9">WILCCON 0114</strain>
    </source>
</reference>
<feature type="transmembrane region" description="Helical" evidence="6">
    <location>
        <begin position="9"/>
        <end position="28"/>
    </location>
</feature>
<evidence type="ECO:0000259" key="7">
    <source>
        <dbReference type="Pfam" id="PF09335"/>
    </source>
</evidence>
<gene>
    <name evidence="8" type="ORF">ACJDT4_04600</name>
</gene>
<dbReference type="Proteomes" id="UP001623592">
    <property type="component" value="Unassembled WGS sequence"/>
</dbReference>
<dbReference type="EMBL" id="JBJIAA010000003">
    <property type="protein sequence ID" value="MFL0249693.1"/>
    <property type="molecule type" value="Genomic_DNA"/>
</dbReference>
<evidence type="ECO:0000256" key="1">
    <source>
        <dbReference type="ARBA" id="ARBA00004651"/>
    </source>
</evidence>
<feature type="transmembrane region" description="Helical" evidence="6">
    <location>
        <begin position="177"/>
        <end position="195"/>
    </location>
</feature>
<comment type="subcellular location">
    <subcellularLocation>
        <location evidence="1 6">Cell membrane</location>
        <topology evidence="1 6">Multi-pass membrane protein</topology>
    </subcellularLocation>
</comment>
<feature type="transmembrane region" description="Helical" evidence="6">
    <location>
        <begin position="99"/>
        <end position="118"/>
    </location>
</feature>
<keyword evidence="9" id="KW-1185">Reference proteome</keyword>
<accession>A0ABW8TAW6</accession>
<dbReference type="InterPro" id="IPR015414">
    <property type="entry name" value="TMEM64"/>
</dbReference>
<keyword evidence="4 6" id="KW-1133">Transmembrane helix</keyword>
<dbReference type="Pfam" id="PF09335">
    <property type="entry name" value="VTT_dom"/>
    <property type="match status" value="1"/>
</dbReference>
<organism evidence="8 9">
    <name type="scientific">Clostridium neuense</name>
    <dbReference type="NCBI Taxonomy" id="1728934"/>
    <lineage>
        <taxon>Bacteria</taxon>
        <taxon>Bacillati</taxon>
        <taxon>Bacillota</taxon>
        <taxon>Clostridia</taxon>
        <taxon>Eubacteriales</taxon>
        <taxon>Clostridiaceae</taxon>
        <taxon>Clostridium</taxon>
    </lineage>
</organism>
<keyword evidence="3 6" id="KW-0812">Transmembrane</keyword>
<evidence type="ECO:0000256" key="4">
    <source>
        <dbReference type="ARBA" id="ARBA00022989"/>
    </source>
</evidence>
<dbReference type="InterPro" id="IPR032816">
    <property type="entry name" value="VTT_dom"/>
</dbReference>
<evidence type="ECO:0000313" key="9">
    <source>
        <dbReference type="Proteomes" id="UP001623592"/>
    </source>
</evidence>
<evidence type="ECO:0000256" key="5">
    <source>
        <dbReference type="ARBA" id="ARBA00023136"/>
    </source>
</evidence>
<evidence type="ECO:0000313" key="8">
    <source>
        <dbReference type="EMBL" id="MFL0249693.1"/>
    </source>
</evidence>
<dbReference type="PANTHER" id="PTHR12677">
    <property type="entry name" value="GOLGI APPARATUS MEMBRANE PROTEIN TVP38-RELATED"/>
    <property type="match status" value="1"/>
</dbReference>
<name>A0ABW8TAW6_9CLOT</name>
<evidence type="ECO:0000256" key="6">
    <source>
        <dbReference type="RuleBase" id="RU366058"/>
    </source>
</evidence>
<dbReference type="PANTHER" id="PTHR12677:SF49">
    <property type="entry name" value="TVP38_TMEM64 FAMILY MEMBRANE PROTEIN"/>
    <property type="match status" value="1"/>
</dbReference>
<keyword evidence="2 6" id="KW-1003">Cell membrane</keyword>
<feature type="transmembrane region" description="Helical" evidence="6">
    <location>
        <begin position="145"/>
        <end position="165"/>
    </location>
</feature>
<protein>
    <recommendedName>
        <fullName evidence="6">TVP38/TMEM64 family membrane protein</fullName>
    </recommendedName>
</protein>
<evidence type="ECO:0000256" key="2">
    <source>
        <dbReference type="ARBA" id="ARBA00022475"/>
    </source>
</evidence>
<comment type="caution">
    <text evidence="8">The sequence shown here is derived from an EMBL/GenBank/DDBJ whole genome shotgun (WGS) entry which is preliminary data.</text>
</comment>
<comment type="similarity">
    <text evidence="6">Belongs to the TVP38/TMEM64 family.</text>
</comment>
<dbReference type="RefSeq" id="WP_406786362.1">
    <property type="nucleotide sequence ID" value="NZ_JBJIAA010000003.1"/>
</dbReference>
<proteinExistence type="inferred from homology"/>
<feature type="transmembrane region" description="Helical" evidence="6">
    <location>
        <begin position="63"/>
        <end position="87"/>
    </location>
</feature>
<feature type="transmembrane region" description="Helical" evidence="6">
    <location>
        <begin position="207"/>
        <end position="225"/>
    </location>
</feature>
<feature type="domain" description="VTT" evidence="7">
    <location>
        <begin position="81"/>
        <end position="197"/>
    </location>
</feature>
<sequence length="234" mass="26736">MNSKAKKILMYVCLIIFIMLAIILAFKFNRYHLGRVWHKVNGLRILHIRTKDIKRYILSYGEFAAVVFVIIYSLKPILFVVPASLLSIMAGGIFGPWKAFLLSMISCFFSATFAFFLAKQLGKPFVDKILKGKVMKLHGEIEKHGFIIMLLMRLSFIFAYDPLSYAAGLTSMKYKDFILGTVIGIMPEMICYSFMGKNFEKGFSLRSFFPLIIILIIAPTAAVIYKRYKSKSNT</sequence>
<keyword evidence="5 6" id="KW-0472">Membrane</keyword>